<dbReference type="EMBL" id="JBHSRI010000025">
    <property type="protein sequence ID" value="MFC6040987.1"/>
    <property type="molecule type" value="Genomic_DNA"/>
</dbReference>
<evidence type="ECO:0000313" key="2">
    <source>
        <dbReference type="EMBL" id="MFC6040987.1"/>
    </source>
</evidence>
<name>A0ABW1LD75_9BACL</name>
<organism evidence="2 3">
    <name type="scientific">Paenisporosarcina macmurdoensis</name>
    <dbReference type="NCBI Taxonomy" id="212659"/>
    <lineage>
        <taxon>Bacteria</taxon>
        <taxon>Bacillati</taxon>
        <taxon>Bacillota</taxon>
        <taxon>Bacilli</taxon>
        <taxon>Bacillales</taxon>
        <taxon>Caryophanaceae</taxon>
        <taxon>Paenisporosarcina</taxon>
    </lineage>
</organism>
<sequence>MTDPINMMIQLLQILIPLILGIILFSSTLLSSWRYLVAILLFIGGSSPFLYYLFDEQIHPVLRTNIDLELSMFFAWGCSALLVFIAFIRIFLKINSQKPR</sequence>
<protein>
    <recommendedName>
        <fullName evidence="4">Transposase</fullName>
    </recommendedName>
</protein>
<evidence type="ECO:0000313" key="3">
    <source>
        <dbReference type="Proteomes" id="UP001596170"/>
    </source>
</evidence>
<keyword evidence="3" id="KW-1185">Reference proteome</keyword>
<comment type="caution">
    <text evidence="2">The sequence shown here is derived from an EMBL/GenBank/DDBJ whole genome shotgun (WGS) entry which is preliminary data.</text>
</comment>
<evidence type="ECO:0008006" key="4">
    <source>
        <dbReference type="Google" id="ProtNLM"/>
    </source>
</evidence>
<keyword evidence="1" id="KW-1133">Transmembrane helix</keyword>
<keyword evidence="1" id="KW-0472">Membrane</keyword>
<evidence type="ECO:0000256" key="1">
    <source>
        <dbReference type="SAM" id="Phobius"/>
    </source>
</evidence>
<reference evidence="3" key="1">
    <citation type="journal article" date="2019" name="Int. J. Syst. Evol. Microbiol.">
        <title>The Global Catalogue of Microorganisms (GCM) 10K type strain sequencing project: providing services to taxonomists for standard genome sequencing and annotation.</title>
        <authorList>
            <consortium name="The Broad Institute Genomics Platform"/>
            <consortium name="The Broad Institute Genome Sequencing Center for Infectious Disease"/>
            <person name="Wu L."/>
            <person name="Ma J."/>
        </authorList>
    </citation>
    <scope>NUCLEOTIDE SEQUENCE [LARGE SCALE GENOMIC DNA]</scope>
    <source>
        <strain evidence="3">CCUG 54527</strain>
    </source>
</reference>
<keyword evidence="1" id="KW-0812">Transmembrane</keyword>
<gene>
    <name evidence="2" type="ORF">ACFPYN_16290</name>
</gene>
<dbReference type="RefSeq" id="WP_377735617.1">
    <property type="nucleotide sequence ID" value="NZ_JBHSRI010000025.1"/>
</dbReference>
<accession>A0ABW1LD75</accession>
<proteinExistence type="predicted"/>
<feature type="transmembrane region" description="Helical" evidence="1">
    <location>
        <begin position="6"/>
        <end position="26"/>
    </location>
</feature>
<feature type="transmembrane region" description="Helical" evidence="1">
    <location>
        <begin position="73"/>
        <end position="92"/>
    </location>
</feature>
<feature type="transmembrane region" description="Helical" evidence="1">
    <location>
        <begin position="33"/>
        <end position="53"/>
    </location>
</feature>
<dbReference type="Proteomes" id="UP001596170">
    <property type="component" value="Unassembled WGS sequence"/>
</dbReference>